<proteinExistence type="predicted"/>
<sequence length="129" mass="14589">MLQEHVLEEEEEKSERVCACKFNGGIRAIWGKEAHENPEKSFENFQAVGGNAGKVLVSPRNEALRKANEFLGTLVFFLHTKKLIKDHGLVSSNATRSITRWAQLKGVYWATSPGKSFEDWFWAYEDAGS</sequence>
<reference evidence="1 2" key="1">
    <citation type="submission" date="2024-01" db="EMBL/GenBank/DDBJ databases">
        <authorList>
            <person name="Waweru B."/>
        </authorList>
    </citation>
    <scope>NUCLEOTIDE SEQUENCE [LARGE SCALE GENOMIC DNA]</scope>
</reference>
<protein>
    <submittedName>
        <fullName evidence="1">Uncharacterized protein</fullName>
    </submittedName>
</protein>
<dbReference type="EMBL" id="CAWUPB010001157">
    <property type="protein sequence ID" value="CAK7339312.1"/>
    <property type="molecule type" value="Genomic_DNA"/>
</dbReference>
<dbReference type="AlphaFoldDB" id="A0AAV1RUW6"/>
<evidence type="ECO:0000313" key="1">
    <source>
        <dbReference type="EMBL" id="CAK7339312.1"/>
    </source>
</evidence>
<keyword evidence="2" id="KW-1185">Reference proteome</keyword>
<organism evidence="1 2">
    <name type="scientific">Dovyalis caffra</name>
    <dbReference type="NCBI Taxonomy" id="77055"/>
    <lineage>
        <taxon>Eukaryota</taxon>
        <taxon>Viridiplantae</taxon>
        <taxon>Streptophyta</taxon>
        <taxon>Embryophyta</taxon>
        <taxon>Tracheophyta</taxon>
        <taxon>Spermatophyta</taxon>
        <taxon>Magnoliopsida</taxon>
        <taxon>eudicotyledons</taxon>
        <taxon>Gunneridae</taxon>
        <taxon>Pentapetalae</taxon>
        <taxon>rosids</taxon>
        <taxon>fabids</taxon>
        <taxon>Malpighiales</taxon>
        <taxon>Salicaceae</taxon>
        <taxon>Flacourtieae</taxon>
        <taxon>Dovyalis</taxon>
    </lineage>
</organism>
<gene>
    <name evidence="1" type="ORF">DCAF_LOCUS14363</name>
</gene>
<name>A0AAV1RUW6_9ROSI</name>
<dbReference type="Proteomes" id="UP001314170">
    <property type="component" value="Unassembled WGS sequence"/>
</dbReference>
<evidence type="ECO:0000313" key="2">
    <source>
        <dbReference type="Proteomes" id="UP001314170"/>
    </source>
</evidence>
<comment type="caution">
    <text evidence="1">The sequence shown here is derived from an EMBL/GenBank/DDBJ whole genome shotgun (WGS) entry which is preliminary data.</text>
</comment>
<accession>A0AAV1RUW6</accession>